<dbReference type="EMBL" id="BLLS01000343">
    <property type="protein sequence ID" value="GFH88739.1"/>
    <property type="molecule type" value="Genomic_DNA"/>
</dbReference>
<evidence type="ECO:0000313" key="2">
    <source>
        <dbReference type="Proteomes" id="UP000491181"/>
    </source>
</evidence>
<protein>
    <submittedName>
        <fullName evidence="1">Uncharacterized protein</fullName>
    </submittedName>
</protein>
<organism evidence="1 2">
    <name type="scientific">Bacteroides acidifaciens</name>
    <dbReference type="NCBI Taxonomy" id="85831"/>
    <lineage>
        <taxon>Bacteria</taxon>
        <taxon>Pseudomonadati</taxon>
        <taxon>Bacteroidota</taxon>
        <taxon>Bacteroidia</taxon>
        <taxon>Bacteroidales</taxon>
        <taxon>Bacteroidaceae</taxon>
        <taxon>Bacteroides</taxon>
    </lineage>
</organism>
<comment type="caution">
    <text evidence="1">The sequence shown here is derived from an EMBL/GenBank/DDBJ whole genome shotgun (WGS) entry which is preliminary data.</text>
</comment>
<evidence type="ECO:0000313" key="1">
    <source>
        <dbReference type="EMBL" id="GFH88739.1"/>
    </source>
</evidence>
<sequence length="106" mass="13185">MEIKAVTLPESRDKESCYDLFFRVYRWWYNHNNDEALSEELFRERYGRRMGSHYHEKWKSYDRNIWRMVGYFGTDRKNGALFMDMVMARVTQYENRIKEESYEQVV</sequence>
<dbReference type="Proteomes" id="UP000491181">
    <property type="component" value="Unassembled WGS sequence"/>
</dbReference>
<gene>
    <name evidence="1" type="ORF">IMSAGC001_04184</name>
</gene>
<dbReference type="RefSeq" id="WP_172504491.1">
    <property type="nucleotide sequence ID" value="NZ_BLLS01000343.1"/>
</dbReference>
<dbReference type="AlphaFoldDB" id="A0A7J0A9V1"/>
<reference evidence="1 2" key="1">
    <citation type="journal article" date="2020" name="Microbiome">
        <title>Single-cell genomics of uncultured bacteria reveals dietary fiber responders in the mouse gut microbiota.</title>
        <authorList>
            <person name="Chijiiwa R."/>
            <person name="Hosokawa M."/>
            <person name="Kogawa M."/>
            <person name="Nishikawa Y."/>
            <person name="Ide K."/>
            <person name="Sakanashi C."/>
            <person name="Takahashi K."/>
            <person name="Takeyama H."/>
        </authorList>
    </citation>
    <scope>NUCLEOTIDE SEQUENCE [LARGE SCALE GENOMIC DNA]</scope>
    <source>
        <strain evidence="1">IMSAGC_001</strain>
    </source>
</reference>
<proteinExistence type="predicted"/>
<name>A0A7J0A9V1_9BACE</name>
<accession>A0A7J0A9V1</accession>